<keyword evidence="2" id="KW-1185">Reference proteome</keyword>
<evidence type="ECO:0000313" key="1">
    <source>
        <dbReference type="EMBL" id="CAE7240997.1"/>
    </source>
</evidence>
<proteinExistence type="predicted"/>
<comment type="caution">
    <text evidence="1">The sequence shown here is derived from an EMBL/GenBank/DDBJ whole genome shotgun (WGS) entry which is preliminary data.</text>
</comment>
<dbReference type="Proteomes" id="UP000604046">
    <property type="component" value="Unassembled WGS sequence"/>
</dbReference>
<organism evidence="1 2">
    <name type="scientific">Symbiodinium natans</name>
    <dbReference type="NCBI Taxonomy" id="878477"/>
    <lineage>
        <taxon>Eukaryota</taxon>
        <taxon>Sar</taxon>
        <taxon>Alveolata</taxon>
        <taxon>Dinophyceae</taxon>
        <taxon>Suessiales</taxon>
        <taxon>Symbiodiniaceae</taxon>
        <taxon>Symbiodinium</taxon>
    </lineage>
</organism>
<name>A0A812L999_9DINO</name>
<dbReference type="AlphaFoldDB" id="A0A812L999"/>
<evidence type="ECO:0000313" key="2">
    <source>
        <dbReference type="Proteomes" id="UP000604046"/>
    </source>
</evidence>
<sequence length="147" mass="15659">MGSVPSLPESGEDTIVDEQAATDGHITASQNLEEYAQAFRAACTARKTLAVKLLYCDGKQEAAAPRLLSAEDVNAMMRVKYTGAAFKHNLKMAREHISRDAAIAKASAVAITLAAELGYANNALVIDRSNVNSDAHSGIRNDTPLSR</sequence>
<protein>
    <submittedName>
        <fullName evidence="1">Uncharacterized protein</fullName>
    </submittedName>
</protein>
<gene>
    <name evidence="1" type="ORF">SNAT2548_LOCUS10849</name>
</gene>
<dbReference type="EMBL" id="CAJNDS010000924">
    <property type="protein sequence ID" value="CAE7240997.1"/>
    <property type="molecule type" value="Genomic_DNA"/>
</dbReference>
<reference evidence="1" key="1">
    <citation type="submission" date="2021-02" db="EMBL/GenBank/DDBJ databases">
        <authorList>
            <person name="Dougan E. K."/>
            <person name="Rhodes N."/>
            <person name="Thang M."/>
            <person name="Chan C."/>
        </authorList>
    </citation>
    <scope>NUCLEOTIDE SEQUENCE</scope>
</reference>
<accession>A0A812L999</accession>